<evidence type="ECO:0000256" key="1">
    <source>
        <dbReference type="ARBA" id="ARBA00004651"/>
    </source>
</evidence>
<evidence type="ECO:0000256" key="4">
    <source>
        <dbReference type="ARBA" id="ARBA00022989"/>
    </source>
</evidence>
<feature type="transmembrane region" description="Helical" evidence="6">
    <location>
        <begin position="31"/>
        <end position="51"/>
    </location>
</feature>
<dbReference type="EMBL" id="LR590463">
    <property type="protein sequence ID" value="VTP62782.1"/>
    <property type="molecule type" value="Genomic_DNA"/>
</dbReference>
<evidence type="ECO:0000259" key="7">
    <source>
        <dbReference type="Pfam" id="PF00892"/>
    </source>
</evidence>
<keyword evidence="3 6" id="KW-0812">Transmembrane</keyword>
<dbReference type="InterPro" id="IPR000620">
    <property type="entry name" value="EamA_dom"/>
</dbReference>
<dbReference type="AlphaFoldDB" id="A0A4U9HFN0"/>
<feature type="transmembrane region" description="Helical" evidence="6">
    <location>
        <begin position="93"/>
        <end position="113"/>
    </location>
</feature>
<dbReference type="GO" id="GO:0016020">
    <property type="term" value="C:membrane"/>
    <property type="evidence" value="ECO:0007669"/>
    <property type="project" value="InterPro"/>
</dbReference>
<evidence type="ECO:0000256" key="3">
    <source>
        <dbReference type="ARBA" id="ARBA00022692"/>
    </source>
</evidence>
<evidence type="ECO:0000313" key="8">
    <source>
        <dbReference type="EMBL" id="VTP62782.1"/>
    </source>
</evidence>
<feature type="transmembrane region" description="Helical" evidence="6">
    <location>
        <begin position="7"/>
        <end position="25"/>
    </location>
</feature>
<dbReference type="InterPro" id="IPR037185">
    <property type="entry name" value="EmrE-like"/>
</dbReference>
<dbReference type="Pfam" id="PF00892">
    <property type="entry name" value="EamA"/>
    <property type="match status" value="1"/>
</dbReference>
<evidence type="ECO:0000256" key="2">
    <source>
        <dbReference type="ARBA" id="ARBA00022475"/>
    </source>
</evidence>
<keyword evidence="5 6" id="KW-0472">Membrane</keyword>
<accession>A0A4U9HFN0</accession>
<feature type="transmembrane region" description="Helical" evidence="6">
    <location>
        <begin position="67"/>
        <end position="87"/>
    </location>
</feature>
<reference evidence="8 9" key="1">
    <citation type="submission" date="2019-05" db="EMBL/GenBank/DDBJ databases">
        <authorList>
            <consortium name="Pathogen Informatics"/>
        </authorList>
    </citation>
    <scope>NUCLEOTIDE SEQUENCE [LARGE SCALE GENOMIC DNA]</scope>
    <source>
        <strain evidence="8 9">NCTC12971</strain>
    </source>
</reference>
<keyword evidence="2" id="KW-1003">Cell membrane</keyword>
<keyword evidence="4 6" id="KW-1133">Transmembrane helix</keyword>
<evidence type="ECO:0000256" key="5">
    <source>
        <dbReference type="ARBA" id="ARBA00023136"/>
    </source>
</evidence>
<evidence type="ECO:0000256" key="6">
    <source>
        <dbReference type="SAM" id="Phobius"/>
    </source>
</evidence>
<feature type="transmembrane region" description="Helical" evidence="6">
    <location>
        <begin position="125"/>
        <end position="141"/>
    </location>
</feature>
<sequence length="166" mass="18812">MFLGIMFALSAGLLWGLIFVGPLIVPDYPAALQSTGRYLAFGLIALPLAWLDRQRLKKLRRRDWLEALKFTAIGNLLYYLCLASAIQRTGAPISTMIIGTLPVVMSVTANLCYGRHEGRLSWRRLTPALLLIALGWCWLTLPNCAAVRCRWTFGVTSAVWRWRCWR</sequence>
<feature type="domain" description="EamA" evidence="7">
    <location>
        <begin position="3"/>
        <end position="116"/>
    </location>
</feature>
<evidence type="ECO:0000313" key="9">
    <source>
        <dbReference type="Proteomes" id="UP000307968"/>
    </source>
</evidence>
<proteinExistence type="predicted"/>
<organism evidence="8 9">
    <name type="scientific">Serratia rubidaea</name>
    <name type="common">Serratia marinorubra</name>
    <dbReference type="NCBI Taxonomy" id="61652"/>
    <lineage>
        <taxon>Bacteria</taxon>
        <taxon>Pseudomonadati</taxon>
        <taxon>Pseudomonadota</taxon>
        <taxon>Gammaproteobacteria</taxon>
        <taxon>Enterobacterales</taxon>
        <taxon>Yersiniaceae</taxon>
        <taxon>Serratia</taxon>
    </lineage>
</organism>
<comment type="subcellular location">
    <subcellularLocation>
        <location evidence="1">Cell membrane</location>
        <topology evidence="1">Multi-pass membrane protein</topology>
    </subcellularLocation>
</comment>
<dbReference type="SUPFAM" id="SSF103481">
    <property type="entry name" value="Multidrug resistance efflux transporter EmrE"/>
    <property type="match status" value="1"/>
</dbReference>
<protein>
    <submittedName>
        <fullName evidence="8">Inner membrane protein ytfF</fullName>
    </submittedName>
</protein>
<dbReference type="Proteomes" id="UP000307968">
    <property type="component" value="Chromosome"/>
</dbReference>
<gene>
    <name evidence="8" type="primary">ytfF_1</name>
    <name evidence="8" type="ORF">NCTC12971_02812</name>
</gene>
<name>A0A4U9HFN0_SERRU</name>